<dbReference type="Gene3D" id="3.40.228.10">
    <property type="entry name" value="Dimethylsulfoxide Reductase, domain 2"/>
    <property type="match status" value="1"/>
</dbReference>
<dbReference type="Gene3D" id="2.40.40.20">
    <property type="match status" value="1"/>
</dbReference>
<dbReference type="EMBL" id="JAYXUD010000001">
    <property type="protein sequence ID" value="MEC6897720.1"/>
    <property type="molecule type" value="Genomic_DNA"/>
</dbReference>
<feature type="binding site" evidence="13">
    <location>
        <begin position="510"/>
        <end position="511"/>
    </location>
    <ligand>
        <name>Mo-bis(molybdopterin guanine dinucleotide)</name>
        <dbReference type="ChEBI" id="CHEBI:60539"/>
    </ligand>
</feature>
<dbReference type="Pfam" id="PF04879">
    <property type="entry name" value="Molybdop_Fe4S4"/>
    <property type="match status" value="1"/>
</dbReference>
<dbReference type="HAMAP" id="MF_01630">
    <property type="entry name" value="Nitrate_reduct_NapA"/>
    <property type="match status" value="1"/>
</dbReference>
<feature type="binding site" evidence="13">
    <location>
        <position position="177"/>
    </location>
    <ligand>
        <name>Mo-bis(molybdopterin guanine dinucleotide)</name>
        <dbReference type="ChEBI" id="CHEBI:60539"/>
    </ligand>
</feature>
<evidence type="ECO:0000256" key="1">
    <source>
        <dbReference type="ARBA" id="ARBA00008747"/>
    </source>
</evidence>
<evidence type="ECO:0000256" key="10">
    <source>
        <dbReference type="ARBA" id="ARBA00023004"/>
    </source>
</evidence>
<reference evidence="16 17" key="1">
    <citation type="submission" date="2024-01" db="EMBL/GenBank/DDBJ databases">
        <title>Active colonisers of the gastrointestinal tract of Atlantic salmon farmed in a warm water region.</title>
        <authorList>
            <person name="Bowman J.P."/>
        </authorList>
    </citation>
    <scope>NUCLEOTIDE SEQUENCE [LARGE SCALE GENOMIC DNA]</scope>
    <source>
        <strain evidence="16 17">S4MW1</strain>
    </source>
</reference>
<dbReference type="NCBIfam" id="NF010055">
    <property type="entry name" value="PRK13532.1"/>
    <property type="match status" value="1"/>
</dbReference>
<evidence type="ECO:0000256" key="9">
    <source>
        <dbReference type="ARBA" id="ARBA00023002"/>
    </source>
</evidence>
<name>A0ABU6LDU8_9GAMM</name>
<feature type="binding site" evidence="13">
    <location>
        <position position="560"/>
    </location>
    <ligand>
        <name>Mo-bis(molybdopterin guanine dinucleotide)</name>
        <dbReference type="ChEBI" id="CHEBI:60539"/>
    </ligand>
</feature>
<dbReference type="EC" id="1.9.6.1" evidence="13"/>
<dbReference type="PROSITE" id="PS51669">
    <property type="entry name" value="4FE4S_MOW_BIS_MGD"/>
    <property type="match status" value="1"/>
</dbReference>
<evidence type="ECO:0000256" key="8">
    <source>
        <dbReference type="ARBA" id="ARBA00022982"/>
    </source>
</evidence>
<comment type="similarity">
    <text evidence="1 13">Belongs to the prokaryotic molybdopterin-containing oxidoreductase family. NasA/NapA/NarB subfamily.</text>
</comment>
<dbReference type="Gene3D" id="3.30.200.210">
    <property type="match status" value="1"/>
</dbReference>
<feature type="binding site" evidence="13">
    <location>
        <position position="484"/>
    </location>
    <ligand>
        <name>Mo-bis(molybdopterin guanine dinucleotide)</name>
        <dbReference type="ChEBI" id="CHEBI:60539"/>
    </ligand>
</feature>
<dbReference type="Pfam" id="PF01568">
    <property type="entry name" value="Molydop_binding"/>
    <property type="match status" value="1"/>
</dbReference>
<feature type="binding site" evidence="13">
    <location>
        <begin position="718"/>
        <end position="727"/>
    </location>
    <ligand>
        <name>Mo-bis(molybdopterin guanine dinucleotide)</name>
        <dbReference type="ChEBI" id="CHEBI:60539"/>
    </ligand>
</feature>
<dbReference type="CDD" id="cd02791">
    <property type="entry name" value="MopB_CT_Nitrate-R-NapA-like"/>
    <property type="match status" value="1"/>
</dbReference>
<comment type="subunit">
    <text evidence="13">Component of the periplasmic nitrate reductase NapAB complex composed of NapA and NapB.</text>
</comment>
<evidence type="ECO:0000256" key="14">
    <source>
        <dbReference type="SAM" id="SignalP"/>
    </source>
</evidence>
<dbReference type="PANTHER" id="PTHR43105">
    <property type="entry name" value="RESPIRATORY NITRATE REDUCTASE"/>
    <property type="match status" value="1"/>
</dbReference>
<feature type="binding site" evidence="13">
    <location>
        <position position="51"/>
    </location>
    <ligand>
        <name>[4Fe-4S] cluster</name>
        <dbReference type="ChEBI" id="CHEBI:49883"/>
    </ligand>
</feature>
<comment type="caution">
    <text evidence="16">The sequence shown here is derived from an EMBL/GenBank/DDBJ whole genome shotgun (WGS) entry which is preliminary data.</text>
</comment>
<dbReference type="InterPro" id="IPR041957">
    <property type="entry name" value="CT_Nitrate-R-NapA-like"/>
</dbReference>
<feature type="domain" description="4Fe-4S Mo/W bis-MGD-type" evidence="15">
    <location>
        <begin position="41"/>
        <end position="97"/>
    </location>
</feature>
<dbReference type="SUPFAM" id="SSF53706">
    <property type="entry name" value="Formate dehydrogenase/DMSO reductase, domains 1-3"/>
    <property type="match status" value="1"/>
</dbReference>
<comment type="cofactor">
    <cofactor evidence="13">
        <name>Mo-bis(molybdopterin guanine dinucleotide)</name>
        <dbReference type="ChEBI" id="CHEBI:60539"/>
    </cofactor>
    <text evidence="13">Binds 1 molybdenum-bis(molybdopterin guanine dinucleotide) (Mo-bis-MGD) cofactor per subunit.</text>
</comment>
<evidence type="ECO:0000256" key="6">
    <source>
        <dbReference type="ARBA" id="ARBA00022729"/>
    </source>
</evidence>
<dbReference type="PROSITE" id="PS51318">
    <property type="entry name" value="TAT"/>
    <property type="match status" value="1"/>
</dbReference>
<dbReference type="SUPFAM" id="SSF50692">
    <property type="entry name" value="ADC-like"/>
    <property type="match status" value="1"/>
</dbReference>
<keyword evidence="9 13" id="KW-0560">Oxidoreductase</keyword>
<feature type="binding site" evidence="13">
    <location>
        <begin position="245"/>
        <end position="249"/>
    </location>
    <ligand>
        <name>Mo-bis(molybdopterin guanine dinucleotide)</name>
        <dbReference type="ChEBI" id="CHEBI:60539"/>
    </ligand>
</feature>
<accession>A0ABU6LDU8</accession>
<feature type="binding site" evidence="13">
    <location>
        <position position="802"/>
    </location>
    <ligand>
        <name>Mo-bis(molybdopterin guanine dinucleotide)</name>
        <dbReference type="ChEBI" id="CHEBI:60539"/>
    </ligand>
</feature>
<dbReference type="InterPro" id="IPR006656">
    <property type="entry name" value="Mopterin_OxRdtase"/>
</dbReference>
<evidence type="ECO:0000256" key="5">
    <source>
        <dbReference type="ARBA" id="ARBA00022723"/>
    </source>
</evidence>
<evidence type="ECO:0000256" key="7">
    <source>
        <dbReference type="ARBA" id="ARBA00022764"/>
    </source>
</evidence>
<dbReference type="NCBIfam" id="TIGR01706">
    <property type="entry name" value="NAPA"/>
    <property type="match status" value="1"/>
</dbReference>
<comment type="function">
    <text evidence="13">Catalytic subunit of the periplasmic nitrate reductase complex NapAB. Receives electrons from NapB and catalyzes the reduction of nitrate to nitrite.</text>
</comment>
<comment type="catalytic activity">
    <reaction evidence="13">
        <text>2 Fe(II)-[cytochrome] + nitrate + 2 H(+) = 2 Fe(III)-[cytochrome] + nitrite + H2O</text>
        <dbReference type="Rhea" id="RHEA:12909"/>
        <dbReference type="Rhea" id="RHEA-COMP:11777"/>
        <dbReference type="Rhea" id="RHEA-COMP:11778"/>
        <dbReference type="ChEBI" id="CHEBI:15377"/>
        <dbReference type="ChEBI" id="CHEBI:15378"/>
        <dbReference type="ChEBI" id="CHEBI:16301"/>
        <dbReference type="ChEBI" id="CHEBI:17632"/>
        <dbReference type="ChEBI" id="CHEBI:29033"/>
        <dbReference type="ChEBI" id="CHEBI:29034"/>
        <dbReference type="EC" id="1.9.6.1"/>
    </reaction>
</comment>
<evidence type="ECO:0000259" key="15">
    <source>
        <dbReference type="PROSITE" id="PS51669"/>
    </source>
</evidence>
<feature type="binding site" evidence="13">
    <location>
        <begin position="264"/>
        <end position="266"/>
    </location>
    <ligand>
        <name>Mo-bis(molybdopterin guanine dinucleotide)</name>
        <dbReference type="ChEBI" id="CHEBI:60539"/>
    </ligand>
</feature>
<feature type="binding site" evidence="13">
    <location>
        <position position="83"/>
    </location>
    <ligand>
        <name>[4Fe-4S] cluster</name>
        <dbReference type="ChEBI" id="CHEBI:49883"/>
    </ligand>
</feature>
<dbReference type="Proteomes" id="UP001339429">
    <property type="component" value="Unassembled WGS sequence"/>
</dbReference>
<feature type="binding site" evidence="13">
    <location>
        <position position="378"/>
    </location>
    <ligand>
        <name>Mo-bis(molybdopterin guanine dinucleotide)</name>
        <dbReference type="ChEBI" id="CHEBI:60539"/>
    </ligand>
</feature>
<feature type="binding site" evidence="13">
    <location>
        <position position="181"/>
    </location>
    <ligand>
        <name>Mo-bis(molybdopterin guanine dinucleotide)</name>
        <dbReference type="ChEBI" id="CHEBI:60539"/>
    </ligand>
</feature>
<feature type="binding site" evidence="13">
    <location>
        <position position="55"/>
    </location>
    <ligand>
        <name>[4Fe-4S] cluster</name>
        <dbReference type="ChEBI" id="CHEBI:49883"/>
    </ligand>
</feature>
<dbReference type="CDD" id="cd02754">
    <property type="entry name" value="MopB_Nitrate-R-NapA-like"/>
    <property type="match status" value="1"/>
</dbReference>
<proteinExistence type="inferred from homology"/>
<comment type="cofactor">
    <cofactor evidence="13">
        <name>[4Fe-4S] cluster</name>
        <dbReference type="ChEBI" id="CHEBI:49883"/>
    </cofactor>
    <text evidence="13">Binds 1 [4Fe-4S] cluster.</text>
</comment>
<evidence type="ECO:0000256" key="3">
    <source>
        <dbReference type="ARBA" id="ARBA00022485"/>
    </source>
</evidence>
<comment type="subcellular location">
    <subcellularLocation>
        <location evidence="13">Periplasm</location>
    </subcellularLocation>
</comment>
<dbReference type="InterPro" id="IPR006311">
    <property type="entry name" value="TAT_signal"/>
</dbReference>
<keyword evidence="3 13" id="KW-0004">4Fe-4S</keyword>
<evidence type="ECO:0000256" key="13">
    <source>
        <dbReference type="HAMAP-Rule" id="MF_01630"/>
    </source>
</evidence>
<dbReference type="Pfam" id="PF00384">
    <property type="entry name" value="Molybdopterin"/>
    <property type="match status" value="1"/>
</dbReference>
<dbReference type="InterPro" id="IPR027467">
    <property type="entry name" value="MopterinOxRdtase_cofactor_BS"/>
</dbReference>
<evidence type="ECO:0000256" key="4">
    <source>
        <dbReference type="ARBA" id="ARBA00022505"/>
    </source>
</evidence>
<keyword evidence="10 13" id="KW-0408">Iron</keyword>
<dbReference type="PROSITE" id="PS00551">
    <property type="entry name" value="MOLYBDOPTERIN_PROK_1"/>
    <property type="match status" value="1"/>
</dbReference>
<dbReference type="Gene3D" id="3.40.50.740">
    <property type="match status" value="1"/>
</dbReference>
<evidence type="ECO:0000256" key="11">
    <source>
        <dbReference type="ARBA" id="ARBA00023014"/>
    </source>
</evidence>
<dbReference type="PANTHER" id="PTHR43105:SF11">
    <property type="entry name" value="PERIPLASMIC NITRATE REDUCTASE"/>
    <property type="match status" value="1"/>
</dbReference>
<keyword evidence="7 13" id="KW-0574">Periplasm</keyword>
<keyword evidence="4 13" id="KW-0500">Molybdenum</keyword>
<dbReference type="InterPro" id="IPR010051">
    <property type="entry name" value="Periplasm_NO3_reductase_lsu"/>
</dbReference>
<keyword evidence="6 13" id="KW-0732">Signal</keyword>
<feature type="binding site" evidence="13">
    <location>
        <position position="48"/>
    </location>
    <ligand>
        <name>[4Fe-4S] cluster</name>
        <dbReference type="ChEBI" id="CHEBI:49883"/>
    </ligand>
</feature>
<organism evidence="16 17">
    <name type="scientific">Photobacterium piscicola</name>
    <dbReference type="NCBI Taxonomy" id="1378299"/>
    <lineage>
        <taxon>Bacteria</taxon>
        <taxon>Pseudomonadati</taxon>
        <taxon>Pseudomonadota</taxon>
        <taxon>Gammaproteobacteria</taxon>
        <taxon>Vibrionales</taxon>
        <taxon>Vibrionaceae</taxon>
        <taxon>Photobacterium</taxon>
    </lineage>
</organism>
<keyword evidence="5 13" id="KW-0479">Metal-binding</keyword>
<dbReference type="SMART" id="SM00926">
    <property type="entry name" value="Molybdop_Fe4S4"/>
    <property type="match status" value="1"/>
</dbReference>
<keyword evidence="17" id="KW-1185">Reference proteome</keyword>
<sequence length="828" mass="93236">MKMTRRAFVKANAAASAAAVAGISLPASATNLIVSSDETKIKWDKAPCRFCGTGCSVLVGTQNGRVVATQGDPKAPVNKGLNCIKGYFLSKIMYGKDRLQTPLLRMKDGEYHKEGEFTPISWDHAFDVMADKWKAALKKQGPTGIGMFGSGQWTVMEGYAASKMMKAGFRSNNIDPNARHCMASAVVGFIRTFGIDEPMGCYDDLEHADVFVLWGSNMAEMHPVLWTRMTDRRLSHPHVKVNVLSTYEHRSFELADNGMIFHPQTDLAIANYIANYIIENDAVNWDFVNKHTHFKRAQTDIGYGLRDDNPLQKQAENPNSGELFPMTFDEYKASVAEYTLEKASQMSGVEPEKLVELAKYYADPKLKVMSLWTMGMNQHTRGVWMQSLVYNLHLLTGKISTPGNSPFSLTGQPSACGTAREVGTFAHRLPADLLVANPKHRAIAENIWKLPEGTIPPKPGYHAVQQDRMLNDGKLNAYWVMCNNNMQAGPNINEERLPGYRNPDNFIVCSDPYPTVTAQASDLILPTAMWVEKEGAYGNAERRTQAWYQQVKAPGDAKSDLWQIMEFSKRFKVEEVWDEALLNKMPQYRGKTMYDILFLNGHVDKFPLTEAQSLNDDAQAQGYYVQKGLFEEYASFGRGHGHDLAPYDTYHKVRGLRWPVVDGKETQWRFKEGTDPYAKKGTGWDFYGKPDGKALIISAPYEAPPEVPDQDYDMWLCTGRVLEHWHTGTMTRRVPELYKAVPDASCYINPQDAKARNLRRGDEVLLSSRRGEVRCRVETRGRNRPPVGLVFVPFFDANILVNKLILDATDPLSKQTDFKKCPIKITKI</sequence>
<evidence type="ECO:0000256" key="12">
    <source>
        <dbReference type="ARBA" id="ARBA00023063"/>
    </source>
</evidence>
<dbReference type="RefSeq" id="WP_327779328.1">
    <property type="nucleotide sequence ID" value="NZ_JAYXUD010000001.1"/>
</dbReference>
<evidence type="ECO:0000256" key="2">
    <source>
        <dbReference type="ARBA" id="ARBA00022448"/>
    </source>
</evidence>
<feature type="binding site" evidence="13">
    <location>
        <position position="794"/>
    </location>
    <ligand>
        <name>substrate</name>
    </ligand>
</feature>
<keyword evidence="8 13" id="KW-0249">Electron transport</keyword>
<dbReference type="InterPro" id="IPR006963">
    <property type="entry name" value="Mopterin_OxRdtase_4Fe-4S_dom"/>
</dbReference>
<keyword evidence="2 13" id="KW-0813">Transport</keyword>
<gene>
    <name evidence="13 16" type="primary">napA</name>
    <name evidence="16" type="ORF">VXS00_03520</name>
</gene>
<dbReference type="InterPro" id="IPR009010">
    <property type="entry name" value="Asp_de-COase-like_dom_sf"/>
</dbReference>
<dbReference type="InterPro" id="IPR006657">
    <property type="entry name" value="MoPterin_dinucl-bd_dom"/>
</dbReference>
<feature type="signal peptide" evidence="14">
    <location>
        <begin position="1"/>
        <end position="29"/>
    </location>
</feature>
<feature type="chain" id="PRO_5045254558" description="Periplasmic nitrate reductase" evidence="14">
    <location>
        <begin position="30"/>
        <end position="828"/>
    </location>
</feature>
<feature type="binding site" evidence="13">
    <location>
        <position position="85"/>
    </location>
    <ligand>
        <name>Mo-bis(molybdopterin guanine dinucleotide)</name>
        <dbReference type="ChEBI" id="CHEBI:60539"/>
    </ligand>
</feature>
<feature type="binding site" evidence="13">
    <location>
        <position position="819"/>
    </location>
    <ligand>
        <name>Mo-bis(molybdopterin guanine dinucleotide)</name>
        <dbReference type="ChEBI" id="CHEBI:60539"/>
    </ligand>
</feature>
<feature type="binding site" evidence="13">
    <location>
        <position position="533"/>
    </location>
    <ligand>
        <name>Mo-bis(molybdopterin guanine dinucleotide)</name>
        <dbReference type="ChEBI" id="CHEBI:60539"/>
    </ligand>
</feature>
<keyword evidence="12 13" id="KW-0534">Nitrate assimilation</keyword>
<keyword evidence="11 13" id="KW-0411">Iron-sulfur</keyword>
<feature type="binding site" evidence="13">
    <location>
        <position position="152"/>
    </location>
    <ligand>
        <name>Mo-bis(molybdopterin guanine dinucleotide)</name>
        <dbReference type="ChEBI" id="CHEBI:60539"/>
    </ligand>
</feature>
<comment type="PTM">
    <text evidence="13">Predicted to be exported by the Tat system. The position of the signal peptide cleavage has not been experimentally proven.</text>
</comment>
<evidence type="ECO:0000313" key="17">
    <source>
        <dbReference type="Proteomes" id="UP001339429"/>
    </source>
</evidence>
<protein>
    <recommendedName>
        <fullName evidence="13">Periplasmic nitrate reductase</fullName>
        <ecNumber evidence="13">1.9.6.1</ecNumber>
    </recommendedName>
</protein>
<dbReference type="InterPro" id="IPR050123">
    <property type="entry name" value="Prok_molybdopt-oxidoreductase"/>
</dbReference>
<feature type="binding site" evidence="13">
    <location>
        <position position="374"/>
    </location>
    <ligand>
        <name>Mo-bis(molybdopterin guanine dinucleotide)</name>
        <dbReference type="ChEBI" id="CHEBI:60539"/>
    </ligand>
</feature>
<evidence type="ECO:0000313" key="16">
    <source>
        <dbReference type="EMBL" id="MEC6897720.1"/>
    </source>
</evidence>
<feature type="binding site" evidence="13">
    <location>
        <begin position="214"/>
        <end position="221"/>
    </location>
    <ligand>
        <name>Mo-bis(molybdopterin guanine dinucleotide)</name>
        <dbReference type="ChEBI" id="CHEBI:60539"/>
    </ligand>
</feature>